<evidence type="ECO:0000313" key="2">
    <source>
        <dbReference type="EMBL" id="MFA9479565.1"/>
    </source>
</evidence>
<keyword evidence="1" id="KW-0812">Transmembrane</keyword>
<comment type="caution">
    <text evidence="2">The sequence shown here is derived from an EMBL/GenBank/DDBJ whole genome shotgun (WGS) entry which is preliminary data.</text>
</comment>
<gene>
    <name evidence="2" type="ORF">ACERK3_14845</name>
</gene>
<keyword evidence="1" id="KW-1133">Transmembrane helix</keyword>
<reference evidence="2 3" key="1">
    <citation type="submission" date="2024-08" db="EMBL/GenBank/DDBJ databases">
        <title>Whole-genome sequencing of halo(alkali)philic microorganisms from hypersaline lakes.</title>
        <authorList>
            <person name="Sorokin D.Y."/>
            <person name="Merkel A.Y."/>
            <person name="Messina E."/>
            <person name="Yakimov M."/>
        </authorList>
    </citation>
    <scope>NUCLEOTIDE SEQUENCE [LARGE SCALE GENOMIC DNA]</scope>
    <source>
        <strain evidence="2 3">AB-hyl4</strain>
    </source>
</reference>
<evidence type="ECO:0000313" key="3">
    <source>
        <dbReference type="Proteomes" id="UP001575105"/>
    </source>
</evidence>
<dbReference type="RefSeq" id="WP_425346491.1">
    <property type="nucleotide sequence ID" value="NZ_JBGUBD010000010.1"/>
</dbReference>
<feature type="transmembrane region" description="Helical" evidence="1">
    <location>
        <begin position="70"/>
        <end position="91"/>
    </location>
</feature>
<keyword evidence="1" id="KW-0472">Membrane</keyword>
<dbReference type="Proteomes" id="UP001575105">
    <property type="component" value="Unassembled WGS sequence"/>
</dbReference>
<proteinExistence type="predicted"/>
<sequence length="180" mass="18875">MPAPRPDRLSQQPPVGPADDAAIERQLQREARALVEPADEARVQAIMHRLAHESAPAAAGPPRRVTPWRLAAVGLAAACVLVGAFVAISSLTRAPDTAIPLVNQPPAADPAPSTTPTTTTAAGDVLRFPDPLDTGRAADLWAQLELQAEWNHLRMDAARFVGPLAFAAGPAAFEPDTPSP</sequence>
<name>A0ABV4U7I5_9BACT</name>
<organism evidence="2 3">
    <name type="scientific">Natronomicrosphaera hydrolytica</name>
    <dbReference type="NCBI Taxonomy" id="3242702"/>
    <lineage>
        <taxon>Bacteria</taxon>
        <taxon>Pseudomonadati</taxon>
        <taxon>Planctomycetota</taxon>
        <taxon>Phycisphaerae</taxon>
        <taxon>Phycisphaerales</taxon>
        <taxon>Phycisphaeraceae</taxon>
        <taxon>Natronomicrosphaera</taxon>
    </lineage>
</organism>
<accession>A0ABV4U7I5</accession>
<protein>
    <submittedName>
        <fullName evidence="2">Uncharacterized protein</fullName>
    </submittedName>
</protein>
<keyword evidence="3" id="KW-1185">Reference proteome</keyword>
<evidence type="ECO:0000256" key="1">
    <source>
        <dbReference type="SAM" id="Phobius"/>
    </source>
</evidence>
<dbReference type="EMBL" id="JBGUBD010000010">
    <property type="protein sequence ID" value="MFA9479565.1"/>
    <property type="molecule type" value="Genomic_DNA"/>
</dbReference>